<dbReference type="FunFam" id="3.30.2010.10:FF:000002">
    <property type="entry name" value="CAAX prenyl protease"/>
    <property type="match status" value="1"/>
</dbReference>
<feature type="binding site" evidence="15">
    <location>
        <position position="367"/>
    </location>
    <ligand>
        <name>Zn(2+)</name>
        <dbReference type="ChEBI" id="CHEBI:29105"/>
        <note>catalytic</note>
    </ligand>
</feature>
<dbReference type="EMBL" id="CAICTM010001155">
    <property type="protein sequence ID" value="CAB9521037.1"/>
    <property type="molecule type" value="Genomic_DNA"/>
</dbReference>
<reference evidence="20" key="1">
    <citation type="submission" date="2020-06" db="EMBL/GenBank/DDBJ databases">
        <authorList>
            <consortium name="Plant Systems Biology data submission"/>
        </authorList>
    </citation>
    <scope>NUCLEOTIDE SEQUENCE</scope>
    <source>
        <strain evidence="20">D6</strain>
    </source>
</reference>
<dbReference type="PANTHER" id="PTHR10120">
    <property type="entry name" value="CAAX PRENYL PROTEASE 1"/>
    <property type="match status" value="1"/>
</dbReference>
<dbReference type="EC" id="3.4.24.84" evidence="2"/>
<feature type="region of interest" description="Disordered" evidence="16">
    <location>
        <begin position="63"/>
        <end position="116"/>
    </location>
</feature>
<comment type="caution">
    <text evidence="20">The sequence shown here is derived from an EMBL/GenBank/DDBJ whole genome shotgun (WGS) entry which is preliminary data.</text>
</comment>
<comment type="catalytic activity">
    <reaction evidence="12">
        <text>Hydrolyzes the peptide bond -P2-(S-farnesyl or geranylgeranyl)C-P1'-P2'-P3'-COOH where P1' and P2' are amino acids with aliphatic side chains and P3' is any C-terminal residue.</text>
        <dbReference type="EC" id="3.4.24.84"/>
    </reaction>
</comment>
<evidence type="ECO:0000256" key="15">
    <source>
        <dbReference type="PIRSR" id="PIRSR627057-2"/>
    </source>
</evidence>
<evidence type="ECO:0000256" key="11">
    <source>
        <dbReference type="ARBA" id="ARBA00023136"/>
    </source>
</evidence>
<comment type="subcellular location">
    <subcellularLocation>
        <location evidence="1">Endoplasmic reticulum membrane</location>
        <topology evidence="1">Multi-pass membrane protein</topology>
    </subcellularLocation>
</comment>
<evidence type="ECO:0000256" key="14">
    <source>
        <dbReference type="PIRSR" id="PIRSR627057-1"/>
    </source>
</evidence>
<evidence type="ECO:0000313" key="20">
    <source>
        <dbReference type="EMBL" id="CAB9521037.1"/>
    </source>
</evidence>
<dbReference type="Gene3D" id="3.30.2010.10">
    <property type="entry name" value="Metalloproteases ('zincins'), catalytic domain"/>
    <property type="match status" value="1"/>
</dbReference>
<dbReference type="InterPro" id="IPR027057">
    <property type="entry name" value="CAXX_Prtase_1"/>
</dbReference>
<name>A0A9N8HQ47_9STRA</name>
<protein>
    <recommendedName>
        <fullName evidence="2">Ste24 endopeptidase</fullName>
        <ecNumber evidence="2">3.4.24.84</ecNumber>
    </recommendedName>
    <alternativeName>
        <fullName evidence="13">Prenyl protein-specific endoprotease 1</fullName>
    </alternativeName>
</protein>
<evidence type="ECO:0000256" key="8">
    <source>
        <dbReference type="ARBA" id="ARBA00022833"/>
    </source>
</evidence>
<evidence type="ECO:0000259" key="18">
    <source>
        <dbReference type="Pfam" id="PF01435"/>
    </source>
</evidence>
<keyword evidence="21" id="KW-1185">Reference proteome</keyword>
<evidence type="ECO:0000256" key="13">
    <source>
        <dbReference type="ARBA" id="ARBA00083451"/>
    </source>
</evidence>
<feature type="transmembrane region" description="Helical" evidence="17">
    <location>
        <begin position="374"/>
        <end position="392"/>
    </location>
</feature>
<dbReference type="OrthoDB" id="360839at2759"/>
<dbReference type="AlphaFoldDB" id="A0A9N8HQ47"/>
<keyword evidence="10" id="KW-0482">Metalloprotease</keyword>
<dbReference type="InterPro" id="IPR001915">
    <property type="entry name" value="Peptidase_M48"/>
</dbReference>
<feature type="binding site" evidence="15">
    <location>
        <position position="363"/>
    </location>
    <ligand>
        <name>Zn(2+)</name>
        <dbReference type="ChEBI" id="CHEBI:29105"/>
        <note>catalytic</note>
    </ligand>
</feature>
<evidence type="ECO:0000256" key="10">
    <source>
        <dbReference type="ARBA" id="ARBA00023049"/>
    </source>
</evidence>
<evidence type="ECO:0000256" key="7">
    <source>
        <dbReference type="ARBA" id="ARBA00022824"/>
    </source>
</evidence>
<feature type="transmembrane region" description="Helical" evidence="17">
    <location>
        <begin position="412"/>
        <end position="430"/>
    </location>
</feature>
<evidence type="ECO:0000256" key="12">
    <source>
        <dbReference type="ARBA" id="ARBA00044456"/>
    </source>
</evidence>
<evidence type="ECO:0000256" key="9">
    <source>
        <dbReference type="ARBA" id="ARBA00022989"/>
    </source>
</evidence>
<evidence type="ECO:0000256" key="16">
    <source>
        <dbReference type="SAM" id="MobiDB-lite"/>
    </source>
</evidence>
<keyword evidence="3 20" id="KW-0645">Protease</keyword>
<comment type="cofactor">
    <cofactor evidence="15">
        <name>Zn(2+)</name>
        <dbReference type="ChEBI" id="CHEBI:29105"/>
    </cofactor>
    <text evidence="15">Binds 1 zinc ion per subunit.</text>
</comment>
<dbReference type="GO" id="GO:0046872">
    <property type="term" value="F:metal ion binding"/>
    <property type="evidence" value="ECO:0007669"/>
    <property type="project" value="UniProtKB-KW"/>
</dbReference>
<keyword evidence="9 17" id="KW-1133">Transmembrane helix</keyword>
<evidence type="ECO:0000256" key="2">
    <source>
        <dbReference type="ARBA" id="ARBA00012336"/>
    </source>
</evidence>
<feature type="transmembrane region" description="Helical" evidence="17">
    <location>
        <begin position="233"/>
        <end position="254"/>
    </location>
</feature>
<evidence type="ECO:0000256" key="5">
    <source>
        <dbReference type="ARBA" id="ARBA00022723"/>
    </source>
</evidence>
<dbReference type="GO" id="GO:0071586">
    <property type="term" value="P:CAAX-box protein processing"/>
    <property type="evidence" value="ECO:0007669"/>
    <property type="project" value="InterPro"/>
</dbReference>
<feature type="transmembrane region" description="Helical" evidence="17">
    <location>
        <begin position="185"/>
        <end position="212"/>
    </location>
</feature>
<dbReference type="InterPro" id="IPR032456">
    <property type="entry name" value="Peptidase_M48_N"/>
</dbReference>
<evidence type="ECO:0000256" key="17">
    <source>
        <dbReference type="SAM" id="Phobius"/>
    </source>
</evidence>
<feature type="active site" description="Proton donor" evidence="14">
    <location>
        <position position="450"/>
    </location>
</feature>
<keyword evidence="7" id="KW-0256">Endoplasmic reticulum</keyword>
<proteinExistence type="predicted"/>
<evidence type="ECO:0000259" key="19">
    <source>
        <dbReference type="Pfam" id="PF16491"/>
    </source>
</evidence>
<sequence length="508" mass="57815">MVNLDLPWEPLYTQSGGETNVPADSPFYYWGLAGAIVFTLVVHTFEAYLDARQRSAYKETEFPPELETTVKQIDDDRDKEVTTKKPSEKTEESEDSTATTDANKDAATKSGAPDLQKPLLPQLKEKFKSAQTYGLDKINFGMIAASYDVVESVLFLALGFLPFIWDYSVDFGHHFFGWTETDNEIKMSLIFLCLTTIIGTITSLPFELYSTFEIERKHGFNKQTLGLFFTDKIKSLVLTFVIGGPFLALLLHIIKIGGEYFYLYVWFFMFCFSVFMMSIVPVFIMPLFNKYEPLPDGELKKRIFELAASLKYPLTKLFVMDGSKRSSHSNAFMYGLGSNKRIVLFDTLMTQVHDDEILAILGHELGHWKLGHTLSNFVVTQIYFGAAFYFFSLCYTSRNLYAAFGFDDPDRAVPTIIALLLFFQTLWAPVDKVLSFVLTIFSRMNEFAADRFSADLGMSKNLISGLTKIHLENLGAMRPDGWYSTYHYSHPPLVERLSAMMAMDKKSN</sequence>
<keyword evidence="4 17" id="KW-0812">Transmembrane</keyword>
<dbReference type="GO" id="GO:0005789">
    <property type="term" value="C:endoplasmic reticulum membrane"/>
    <property type="evidence" value="ECO:0007669"/>
    <property type="project" value="UniProtKB-SubCell"/>
</dbReference>
<keyword evidence="11 17" id="KW-0472">Membrane</keyword>
<evidence type="ECO:0000256" key="3">
    <source>
        <dbReference type="ARBA" id="ARBA00022670"/>
    </source>
</evidence>
<feature type="binding site" evidence="15">
    <location>
        <position position="446"/>
    </location>
    <ligand>
        <name>Zn(2+)</name>
        <dbReference type="ChEBI" id="CHEBI:29105"/>
        <note>catalytic</note>
    </ligand>
</feature>
<keyword evidence="6" id="KW-0378">Hydrolase</keyword>
<evidence type="ECO:0000256" key="1">
    <source>
        <dbReference type="ARBA" id="ARBA00004477"/>
    </source>
</evidence>
<feature type="transmembrane region" description="Helical" evidence="17">
    <location>
        <begin position="145"/>
        <end position="165"/>
    </location>
</feature>
<keyword evidence="8 15" id="KW-0862">Zinc</keyword>
<evidence type="ECO:0000256" key="4">
    <source>
        <dbReference type="ARBA" id="ARBA00022692"/>
    </source>
</evidence>
<organism evidence="20 21">
    <name type="scientific">Seminavis robusta</name>
    <dbReference type="NCBI Taxonomy" id="568900"/>
    <lineage>
        <taxon>Eukaryota</taxon>
        <taxon>Sar</taxon>
        <taxon>Stramenopiles</taxon>
        <taxon>Ochrophyta</taxon>
        <taxon>Bacillariophyta</taxon>
        <taxon>Bacillariophyceae</taxon>
        <taxon>Bacillariophycidae</taxon>
        <taxon>Naviculales</taxon>
        <taxon>Naviculaceae</taxon>
        <taxon>Seminavis</taxon>
    </lineage>
</organism>
<dbReference type="GO" id="GO:0004222">
    <property type="term" value="F:metalloendopeptidase activity"/>
    <property type="evidence" value="ECO:0007669"/>
    <property type="project" value="InterPro"/>
</dbReference>
<feature type="domain" description="CAAX prenyl protease 1 N-terminal" evidence="19">
    <location>
        <begin position="124"/>
        <end position="290"/>
    </location>
</feature>
<gene>
    <name evidence="20" type="ORF">SEMRO_1157_G247410.1</name>
</gene>
<accession>A0A9N8HQ47</accession>
<feature type="compositionally biased region" description="Basic and acidic residues" evidence="16">
    <location>
        <begin position="72"/>
        <end position="90"/>
    </location>
</feature>
<dbReference type="CDD" id="cd07343">
    <property type="entry name" value="M48A_Zmpste24p_like"/>
    <property type="match status" value="1"/>
</dbReference>
<feature type="transmembrane region" description="Helical" evidence="17">
    <location>
        <begin position="260"/>
        <end position="284"/>
    </location>
</feature>
<feature type="domain" description="Peptidase M48" evidence="18">
    <location>
        <begin position="294"/>
        <end position="501"/>
    </location>
</feature>
<dbReference type="Proteomes" id="UP001153069">
    <property type="component" value="Unassembled WGS sequence"/>
</dbReference>
<evidence type="ECO:0000256" key="6">
    <source>
        <dbReference type="ARBA" id="ARBA00022801"/>
    </source>
</evidence>
<dbReference type="Pfam" id="PF16491">
    <property type="entry name" value="Peptidase_M48_N"/>
    <property type="match status" value="1"/>
</dbReference>
<feature type="transmembrane region" description="Helical" evidence="17">
    <location>
        <begin position="27"/>
        <end position="49"/>
    </location>
</feature>
<evidence type="ECO:0000313" key="21">
    <source>
        <dbReference type="Proteomes" id="UP001153069"/>
    </source>
</evidence>
<dbReference type="Pfam" id="PF01435">
    <property type="entry name" value="Peptidase_M48"/>
    <property type="match status" value="1"/>
</dbReference>
<keyword evidence="5 15" id="KW-0479">Metal-binding</keyword>
<feature type="active site" evidence="14">
    <location>
        <position position="364"/>
    </location>
</feature>